<keyword evidence="5" id="KW-0378">Hydrolase</keyword>
<keyword evidence="3" id="KW-0479">Metal-binding</keyword>
<evidence type="ECO:0000313" key="10">
    <source>
        <dbReference type="Proteomes" id="UP001527925"/>
    </source>
</evidence>
<accession>A0ABR4NBL8</accession>
<feature type="region of interest" description="Disordered" evidence="8">
    <location>
        <begin position="1"/>
        <end position="21"/>
    </location>
</feature>
<dbReference type="Pfam" id="PF02265">
    <property type="entry name" value="S1-P1_nuclease"/>
    <property type="match status" value="1"/>
</dbReference>
<feature type="compositionally biased region" description="Basic and acidic residues" evidence="8">
    <location>
        <begin position="1"/>
        <end position="16"/>
    </location>
</feature>
<sequence length="275" mass="29707">MDYFDRESSGHAKSGDSYRQPFLDTKGANSVASLLPGTTPDAVATWADTVKSSGKYSFTSNYHFIDANDNPPTTCNVKDTRDCADGDCIVRAIATYTDNAGCSKSTAKADRIDALKFIVHFLGDITQPLHVCARGRGGNDQSVKFDGSSTNLHAVWDTKIPEKRIKNNFSNDKSSYASSIVSRIQTGTYKSAAPSWISKYGVASKNSNGNSLAAIDWAVDADAFDCSVVWPAYDANPSQDFGSTYYSNSFATVDIQIAKAGYRLADWINKIGATC</sequence>
<evidence type="ECO:0008006" key="11">
    <source>
        <dbReference type="Google" id="ProtNLM"/>
    </source>
</evidence>
<keyword evidence="4" id="KW-0255">Endonuclease</keyword>
<dbReference type="InterPro" id="IPR008947">
    <property type="entry name" value="PLipase_C/P1_nuclease_dom_sf"/>
</dbReference>
<dbReference type="EMBL" id="JADGIZ020000014">
    <property type="protein sequence ID" value="KAL2916834.1"/>
    <property type="molecule type" value="Genomic_DNA"/>
</dbReference>
<organism evidence="9 10">
    <name type="scientific">Polyrhizophydium stewartii</name>
    <dbReference type="NCBI Taxonomy" id="2732419"/>
    <lineage>
        <taxon>Eukaryota</taxon>
        <taxon>Fungi</taxon>
        <taxon>Fungi incertae sedis</taxon>
        <taxon>Chytridiomycota</taxon>
        <taxon>Chytridiomycota incertae sedis</taxon>
        <taxon>Chytridiomycetes</taxon>
        <taxon>Rhizophydiales</taxon>
        <taxon>Rhizophydiales incertae sedis</taxon>
        <taxon>Polyrhizophydium</taxon>
    </lineage>
</organism>
<gene>
    <name evidence="9" type="ORF">HK105_203613</name>
</gene>
<dbReference type="PANTHER" id="PTHR33146">
    <property type="entry name" value="ENDONUCLEASE 4"/>
    <property type="match status" value="1"/>
</dbReference>
<proteinExistence type="inferred from homology"/>
<reference evidence="9 10" key="1">
    <citation type="submission" date="2023-09" db="EMBL/GenBank/DDBJ databases">
        <title>Pangenome analysis of Batrachochytrium dendrobatidis and related Chytrids.</title>
        <authorList>
            <person name="Yacoub M.N."/>
            <person name="Stajich J.E."/>
            <person name="James T.Y."/>
        </authorList>
    </citation>
    <scope>NUCLEOTIDE SEQUENCE [LARGE SCALE GENOMIC DNA]</scope>
    <source>
        <strain evidence="9 10">JEL0888</strain>
    </source>
</reference>
<dbReference type="PANTHER" id="PTHR33146:SF26">
    <property type="entry name" value="ENDONUCLEASE 4"/>
    <property type="match status" value="1"/>
</dbReference>
<evidence type="ECO:0000256" key="8">
    <source>
        <dbReference type="SAM" id="MobiDB-lite"/>
    </source>
</evidence>
<evidence type="ECO:0000313" key="9">
    <source>
        <dbReference type="EMBL" id="KAL2916834.1"/>
    </source>
</evidence>
<dbReference type="Gene3D" id="1.10.575.10">
    <property type="entry name" value="P1 Nuclease"/>
    <property type="match status" value="1"/>
</dbReference>
<evidence type="ECO:0000256" key="6">
    <source>
        <dbReference type="ARBA" id="ARBA00023157"/>
    </source>
</evidence>
<dbReference type="InterPro" id="IPR003154">
    <property type="entry name" value="S1/P1nuclease"/>
</dbReference>
<evidence type="ECO:0000256" key="1">
    <source>
        <dbReference type="ARBA" id="ARBA00009547"/>
    </source>
</evidence>
<comment type="caution">
    <text evidence="9">The sequence shown here is derived from an EMBL/GenBank/DDBJ whole genome shotgun (WGS) entry which is preliminary data.</text>
</comment>
<evidence type="ECO:0000256" key="3">
    <source>
        <dbReference type="ARBA" id="ARBA00022723"/>
    </source>
</evidence>
<evidence type="ECO:0000256" key="4">
    <source>
        <dbReference type="ARBA" id="ARBA00022759"/>
    </source>
</evidence>
<evidence type="ECO:0000256" key="7">
    <source>
        <dbReference type="ARBA" id="ARBA00023180"/>
    </source>
</evidence>
<keyword evidence="2" id="KW-0540">Nuclease</keyword>
<keyword evidence="10" id="KW-1185">Reference proteome</keyword>
<dbReference type="CDD" id="cd11010">
    <property type="entry name" value="S1-P1_nuclease"/>
    <property type="match status" value="1"/>
</dbReference>
<name>A0ABR4NBL8_9FUNG</name>
<dbReference type="Proteomes" id="UP001527925">
    <property type="component" value="Unassembled WGS sequence"/>
</dbReference>
<evidence type="ECO:0000256" key="2">
    <source>
        <dbReference type="ARBA" id="ARBA00022722"/>
    </source>
</evidence>
<evidence type="ECO:0000256" key="5">
    <source>
        <dbReference type="ARBA" id="ARBA00022801"/>
    </source>
</evidence>
<comment type="similarity">
    <text evidence="1">Belongs to the nuclease type I family.</text>
</comment>
<protein>
    <recommendedName>
        <fullName evidence="11">S1/P1 nuclease</fullName>
    </recommendedName>
</protein>
<keyword evidence="7" id="KW-0325">Glycoprotein</keyword>
<dbReference type="SUPFAM" id="SSF48537">
    <property type="entry name" value="Phospholipase C/P1 nuclease"/>
    <property type="match status" value="1"/>
</dbReference>
<keyword evidence="6" id="KW-1015">Disulfide bond</keyword>